<evidence type="ECO:0000313" key="3">
    <source>
        <dbReference type="EMBL" id="KAA0720737.1"/>
    </source>
</evidence>
<evidence type="ECO:0000256" key="2">
    <source>
        <dbReference type="SAM" id="Phobius"/>
    </source>
</evidence>
<keyword evidence="2" id="KW-0812">Transmembrane</keyword>
<dbReference type="EMBL" id="SOYY01000005">
    <property type="protein sequence ID" value="KAA0720737.1"/>
    <property type="molecule type" value="Genomic_DNA"/>
</dbReference>
<evidence type="ECO:0008006" key="5">
    <source>
        <dbReference type="Google" id="ProtNLM"/>
    </source>
</evidence>
<accession>A0A5A9PJ73</accession>
<feature type="region of interest" description="Disordered" evidence="1">
    <location>
        <begin position="1"/>
        <end position="44"/>
    </location>
</feature>
<organism evidence="3 4">
    <name type="scientific">Triplophysa tibetana</name>
    <dbReference type="NCBI Taxonomy" id="1572043"/>
    <lineage>
        <taxon>Eukaryota</taxon>
        <taxon>Metazoa</taxon>
        <taxon>Chordata</taxon>
        <taxon>Craniata</taxon>
        <taxon>Vertebrata</taxon>
        <taxon>Euteleostomi</taxon>
        <taxon>Actinopterygii</taxon>
        <taxon>Neopterygii</taxon>
        <taxon>Teleostei</taxon>
        <taxon>Ostariophysi</taxon>
        <taxon>Cypriniformes</taxon>
        <taxon>Nemacheilidae</taxon>
        <taxon>Triplophysa</taxon>
    </lineage>
</organism>
<feature type="region of interest" description="Disordered" evidence="1">
    <location>
        <begin position="157"/>
        <end position="181"/>
    </location>
</feature>
<sequence>MEPEVRNLETSEIVVVSEDQSENHSSTSDIIHLEAGQVESDEEEEDLQTSTMSLLGSEKELGEMRAEIESESDLRAPETVEILMCVEDPLVEEIELDDTFQPVFIHTALLSEPSDFTLASVPIPEIISQVLEHLPSPQELPWTPSSTLTFLDEAHTVEPSDATDTSQEHTSSSLEGVGLVPNTDTPGIPTSSFFDIPVLLVGGAALIAVVGVLTFTLNRK</sequence>
<evidence type="ECO:0000256" key="1">
    <source>
        <dbReference type="SAM" id="MobiDB-lite"/>
    </source>
</evidence>
<name>A0A5A9PJ73_9TELE</name>
<reference evidence="3 4" key="1">
    <citation type="journal article" date="2019" name="Mol. Ecol. Resour.">
        <title>Chromosome-level genome assembly of Triplophysa tibetana, a fish adapted to the harsh high-altitude environment of the Tibetan Plateau.</title>
        <authorList>
            <person name="Yang X."/>
            <person name="Liu H."/>
            <person name="Ma Z."/>
            <person name="Zou Y."/>
            <person name="Zou M."/>
            <person name="Mao Y."/>
            <person name="Li X."/>
            <person name="Wang H."/>
            <person name="Chen T."/>
            <person name="Wang W."/>
            <person name="Yang R."/>
        </authorList>
    </citation>
    <scope>NUCLEOTIDE SEQUENCE [LARGE SCALE GENOMIC DNA]</scope>
    <source>
        <strain evidence="3">TTIB1903HZAU</strain>
        <tissue evidence="3">Muscle</tissue>
    </source>
</reference>
<keyword evidence="2" id="KW-1133">Transmembrane helix</keyword>
<protein>
    <recommendedName>
        <fullName evidence="5">Bcl-2-like protein 13</fullName>
    </recommendedName>
</protein>
<keyword evidence="4" id="KW-1185">Reference proteome</keyword>
<dbReference type="AlphaFoldDB" id="A0A5A9PJ73"/>
<dbReference type="Proteomes" id="UP000324632">
    <property type="component" value="Chromosome 5"/>
</dbReference>
<keyword evidence="2" id="KW-0472">Membrane</keyword>
<evidence type="ECO:0000313" key="4">
    <source>
        <dbReference type="Proteomes" id="UP000324632"/>
    </source>
</evidence>
<proteinExistence type="predicted"/>
<feature type="compositionally biased region" description="Polar residues" evidence="1">
    <location>
        <begin position="162"/>
        <end position="174"/>
    </location>
</feature>
<feature type="transmembrane region" description="Helical" evidence="2">
    <location>
        <begin position="196"/>
        <end position="217"/>
    </location>
</feature>
<comment type="caution">
    <text evidence="3">The sequence shown here is derived from an EMBL/GenBank/DDBJ whole genome shotgun (WGS) entry which is preliminary data.</text>
</comment>
<gene>
    <name evidence="3" type="ORF">E1301_Tti011510</name>
</gene>